<dbReference type="AlphaFoldDB" id="A0A6A4TIM7"/>
<comment type="caution">
    <text evidence="1">The sequence shown here is derived from an EMBL/GenBank/DDBJ whole genome shotgun (WGS) entry which is preliminary data.</text>
</comment>
<sequence length="104" mass="11518">MTLIAAVTVLHNESPIGVGAGGVFEITLTFLLESQTLTLQFGFSRIWSPKGKIINPHNWSQMRGVQLEHEETHFAVCRSVRRSQVQKTAFRTPDDATGVQLEPG</sequence>
<proteinExistence type="predicted"/>
<reference evidence="1 2" key="1">
    <citation type="submission" date="2019-06" db="EMBL/GenBank/DDBJ databases">
        <title>Draft genomes of female and male turbot (Scophthalmus maximus).</title>
        <authorList>
            <person name="Xu H."/>
            <person name="Xu X.-W."/>
            <person name="Shao C."/>
            <person name="Chen S."/>
        </authorList>
    </citation>
    <scope>NUCLEOTIDE SEQUENCE [LARGE SCALE GENOMIC DNA]</scope>
    <source>
        <strain evidence="1">Ysfricsl-2016a</strain>
        <tissue evidence="1">Blood</tissue>
    </source>
</reference>
<name>A0A6A4TIM7_SCOMX</name>
<evidence type="ECO:0000313" key="1">
    <source>
        <dbReference type="EMBL" id="KAF0041902.1"/>
    </source>
</evidence>
<dbReference type="Proteomes" id="UP000438429">
    <property type="component" value="Unassembled WGS sequence"/>
</dbReference>
<evidence type="ECO:0000313" key="2">
    <source>
        <dbReference type="Proteomes" id="UP000438429"/>
    </source>
</evidence>
<dbReference type="EMBL" id="VEVO01000005">
    <property type="protein sequence ID" value="KAF0041902.1"/>
    <property type="molecule type" value="Genomic_DNA"/>
</dbReference>
<gene>
    <name evidence="1" type="ORF">F2P81_005434</name>
</gene>
<protein>
    <submittedName>
        <fullName evidence="1">Uncharacterized protein</fullName>
    </submittedName>
</protein>
<accession>A0A6A4TIM7</accession>
<organism evidence="1 2">
    <name type="scientific">Scophthalmus maximus</name>
    <name type="common">Turbot</name>
    <name type="synonym">Psetta maxima</name>
    <dbReference type="NCBI Taxonomy" id="52904"/>
    <lineage>
        <taxon>Eukaryota</taxon>
        <taxon>Metazoa</taxon>
        <taxon>Chordata</taxon>
        <taxon>Craniata</taxon>
        <taxon>Vertebrata</taxon>
        <taxon>Euteleostomi</taxon>
        <taxon>Actinopterygii</taxon>
        <taxon>Neopterygii</taxon>
        <taxon>Teleostei</taxon>
        <taxon>Neoteleostei</taxon>
        <taxon>Acanthomorphata</taxon>
        <taxon>Carangaria</taxon>
        <taxon>Pleuronectiformes</taxon>
        <taxon>Pleuronectoidei</taxon>
        <taxon>Scophthalmidae</taxon>
        <taxon>Scophthalmus</taxon>
    </lineage>
</organism>